<evidence type="ECO:0000259" key="8">
    <source>
        <dbReference type="PROSITE" id="PS50928"/>
    </source>
</evidence>
<dbReference type="CDD" id="cd06261">
    <property type="entry name" value="TM_PBP2"/>
    <property type="match status" value="1"/>
</dbReference>
<feature type="transmembrane region" description="Helical" evidence="7">
    <location>
        <begin position="25"/>
        <end position="47"/>
    </location>
</feature>
<dbReference type="GO" id="GO:0005886">
    <property type="term" value="C:plasma membrane"/>
    <property type="evidence" value="ECO:0007669"/>
    <property type="project" value="UniProtKB-SubCell"/>
</dbReference>
<evidence type="ECO:0000256" key="1">
    <source>
        <dbReference type="ARBA" id="ARBA00004651"/>
    </source>
</evidence>
<dbReference type="PANTHER" id="PTHR43744">
    <property type="entry name" value="ABC TRANSPORTER PERMEASE PROTEIN MG189-RELATED-RELATED"/>
    <property type="match status" value="1"/>
</dbReference>
<dbReference type="PROSITE" id="PS50928">
    <property type="entry name" value="ABC_TM1"/>
    <property type="match status" value="1"/>
</dbReference>
<evidence type="ECO:0000256" key="3">
    <source>
        <dbReference type="ARBA" id="ARBA00022475"/>
    </source>
</evidence>
<dbReference type="RefSeq" id="WP_002702276.1">
    <property type="nucleotide sequence ID" value="NZ_AGRW01000030.1"/>
</dbReference>
<dbReference type="AlphaFoldDB" id="H7EHR5"/>
<evidence type="ECO:0000313" key="9">
    <source>
        <dbReference type="EMBL" id="EIC02855.1"/>
    </source>
</evidence>
<feature type="transmembrane region" description="Helical" evidence="7">
    <location>
        <begin position="296"/>
        <end position="317"/>
    </location>
</feature>
<dbReference type="EMBL" id="AGRW01000030">
    <property type="protein sequence ID" value="EIC02855.1"/>
    <property type="molecule type" value="Genomic_DNA"/>
</dbReference>
<feature type="transmembrane region" description="Helical" evidence="7">
    <location>
        <begin position="354"/>
        <end position="376"/>
    </location>
</feature>
<evidence type="ECO:0000256" key="4">
    <source>
        <dbReference type="ARBA" id="ARBA00022692"/>
    </source>
</evidence>
<dbReference type="Gene3D" id="1.10.3720.10">
    <property type="entry name" value="MetI-like"/>
    <property type="match status" value="1"/>
</dbReference>
<dbReference type="Proteomes" id="UP000003571">
    <property type="component" value="Unassembled WGS sequence"/>
</dbReference>
<name>H7EHR5_9SPIR</name>
<proteinExistence type="inferred from homology"/>
<keyword evidence="5 7" id="KW-1133">Transmembrane helix</keyword>
<keyword evidence="6 7" id="KW-0472">Membrane</keyword>
<keyword evidence="4 7" id="KW-0812">Transmembrane</keyword>
<comment type="similarity">
    <text evidence="7">Belongs to the binding-protein-dependent transport system permease family.</text>
</comment>
<evidence type="ECO:0000256" key="2">
    <source>
        <dbReference type="ARBA" id="ARBA00022448"/>
    </source>
</evidence>
<evidence type="ECO:0000256" key="5">
    <source>
        <dbReference type="ARBA" id="ARBA00022989"/>
    </source>
</evidence>
<evidence type="ECO:0000256" key="6">
    <source>
        <dbReference type="ARBA" id="ARBA00023136"/>
    </source>
</evidence>
<sequence length="392" mass="43559">MIRNTREKRAGHLCQDGMLVRNCKYLLLLLATLSVMLPIVVVFLGSFKTSEEFNRSRPFELPSFTSNTEIWKGAKTLGTESRLRITGKMLENHEARKVTLVIDPVEAENSFAVISDSEGAEVGTGEGIIGESEITIAIPKSAWKSVRENGFSISGENITVRRVKVLEGFFLGNYVTAFSKGNMLRGFLNTLILIFFSGLGTVLTGSMTAFVLSRFKFKGKKLVYTAFLWIALIPTITTQVATFQIVYKLGLYNTRLSCIILSMGTDIIGIMIYLQFLNHISNSLDESAIIDGASYWQVFTTIIFPLLQPATVTVLILKCINLYNDFYNPLLYMPKQSLMVISTSLYKFKGPFGTNWPVICAGVVIAVIPTLIAFIAMQRYIYGGMVTGSVKE</sequence>
<feature type="domain" description="ABC transmembrane type-1" evidence="8">
    <location>
        <begin position="187"/>
        <end position="377"/>
    </location>
</feature>
<keyword evidence="2 7" id="KW-0813">Transport</keyword>
<comment type="caution">
    <text evidence="9">The sequence shown here is derived from an EMBL/GenBank/DDBJ whole genome shotgun (WGS) entry which is preliminary data.</text>
</comment>
<dbReference type="SUPFAM" id="SSF161098">
    <property type="entry name" value="MetI-like"/>
    <property type="match status" value="1"/>
</dbReference>
<comment type="subcellular location">
    <subcellularLocation>
        <location evidence="1 7">Cell membrane</location>
        <topology evidence="1 7">Multi-pass membrane protein</topology>
    </subcellularLocation>
</comment>
<evidence type="ECO:0000256" key="7">
    <source>
        <dbReference type="RuleBase" id="RU363032"/>
    </source>
</evidence>
<dbReference type="GO" id="GO:0055085">
    <property type="term" value="P:transmembrane transport"/>
    <property type="evidence" value="ECO:0007669"/>
    <property type="project" value="InterPro"/>
</dbReference>
<protein>
    <submittedName>
        <fullName evidence="9">Binding-protein-dependent transport systems inner membrane component</fullName>
    </submittedName>
</protein>
<keyword evidence="10" id="KW-1185">Reference proteome</keyword>
<feature type="transmembrane region" description="Helical" evidence="7">
    <location>
        <begin position="258"/>
        <end position="276"/>
    </location>
</feature>
<dbReference type="eggNOG" id="COG0395">
    <property type="taxonomic scope" value="Bacteria"/>
</dbReference>
<dbReference type="PATRIC" id="fig|907348.3.peg.340"/>
<dbReference type="STRING" id="907348.TresaDRAFT_2281"/>
<gene>
    <name evidence="9" type="ORF">TresaDRAFT_2281</name>
</gene>
<reference evidence="9 10" key="1">
    <citation type="submission" date="2011-09" db="EMBL/GenBank/DDBJ databases">
        <title>The draft genome of Treponema saccharophilum DSM 2985.</title>
        <authorList>
            <consortium name="US DOE Joint Genome Institute (JGI-PGF)"/>
            <person name="Lucas S."/>
            <person name="Copeland A."/>
            <person name="Lapidus A."/>
            <person name="Glavina del Rio T."/>
            <person name="Dalin E."/>
            <person name="Tice H."/>
            <person name="Bruce D."/>
            <person name="Goodwin L."/>
            <person name="Pitluck S."/>
            <person name="Peters L."/>
            <person name="Kyrpides N."/>
            <person name="Mavromatis K."/>
            <person name="Ivanova N."/>
            <person name="Markowitz V."/>
            <person name="Cheng J.-F."/>
            <person name="Hugenholtz P."/>
            <person name="Woyke T."/>
            <person name="Wu D."/>
            <person name="Gronow S."/>
            <person name="Wellnitz S."/>
            <person name="Brambilla E."/>
            <person name="Klenk H.-P."/>
            <person name="Eisen J.A."/>
        </authorList>
    </citation>
    <scope>NUCLEOTIDE SEQUENCE [LARGE SCALE GENOMIC DNA]</scope>
    <source>
        <strain evidence="9 10">DSM 2985</strain>
    </source>
</reference>
<feature type="transmembrane region" description="Helical" evidence="7">
    <location>
        <begin position="224"/>
        <end position="246"/>
    </location>
</feature>
<feature type="transmembrane region" description="Helical" evidence="7">
    <location>
        <begin position="187"/>
        <end position="212"/>
    </location>
</feature>
<keyword evidence="3" id="KW-1003">Cell membrane</keyword>
<evidence type="ECO:0000313" key="10">
    <source>
        <dbReference type="Proteomes" id="UP000003571"/>
    </source>
</evidence>
<dbReference type="InterPro" id="IPR035906">
    <property type="entry name" value="MetI-like_sf"/>
</dbReference>
<dbReference type="InterPro" id="IPR000515">
    <property type="entry name" value="MetI-like"/>
</dbReference>
<organism evidence="9 10">
    <name type="scientific">Treponema saccharophilum DSM 2985</name>
    <dbReference type="NCBI Taxonomy" id="907348"/>
    <lineage>
        <taxon>Bacteria</taxon>
        <taxon>Pseudomonadati</taxon>
        <taxon>Spirochaetota</taxon>
        <taxon>Spirochaetia</taxon>
        <taxon>Spirochaetales</taxon>
        <taxon>Treponemataceae</taxon>
        <taxon>Treponema</taxon>
    </lineage>
</organism>
<dbReference type="PANTHER" id="PTHR43744:SF3">
    <property type="entry name" value="LACTOSE TRANSPORT SYSTEM PERMEASE PROTEIN LACG"/>
    <property type="match status" value="1"/>
</dbReference>
<dbReference type="Pfam" id="PF00528">
    <property type="entry name" value="BPD_transp_1"/>
    <property type="match status" value="1"/>
</dbReference>
<accession>H7EHR5</accession>